<dbReference type="eggNOG" id="COG1728">
    <property type="taxonomic scope" value="Bacteria"/>
</dbReference>
<evidence type="ECO:0008006" key="4">
    <source>
        <dbReference type="Google" id="ProtNLM"/>
    </source>
</evidence>
<dbReference type="Proteomes" id="UP000002377">
    <property type="component" value="Chromosome"/>
</dbReference>
<dbReference type="KEGG" id="tjr:TherJR_0086"/>
<dbReference type="InterPro" id="IPR005585">
    <property type="entry name" value="DUF327"/>
</dbReference>
<dbReference type="OrthoDB" id="1680946at2"/>
<name>D5X8Y2_THEPJ</name>
<feature type="region of interest" description="Disordered" evidence="1">
    <location>
        <begin position="1"/>
        <end position="22"/>
    </location>
</feature>
<evidence type="ECO:0000313" key="2">
    <source>
        <dbReference type="EMBL" id="ADG80982.1"/>
    </source>
</evidence>
<protein>
    <recommendedName>
        <fullName evidence="4">DUF327 domain-containing protein</fullName>
    </recommendedName>
</protein>
<proteinExistence type="predicted"/>
<dbReference type="AlphaFoldDB" id="D5X8Y2"/>
<dbReference type="RefSeq" id="WP_013119011.1">
    <property type="nucleotide sequence ID" value="NC_014152.1"/>
</dbReference>
<dbReference type="InterPro" id="IPR024042">
    <property type="entry name" value="TM1646-like_dom_sf"/>
</dbReference>
<dbReference type="STRING" id="635013.TherJR_0086"/>
<dbReference type="HOGENOM" id="CLU_121413_1_0_9"/>
<dbReference type="EMBL" id="CP002028">
    <property type="protein sequence ID" value="ADG80982.1"/>
    <property type="molecule type" value="Genomic_DNA"/>
</dbReference>
<sequence length="150" mass="17487">MKIREYPKPSINDISKGSKGGKIADSAFRPKFAEELGHIQANIIQEKLDALLKDINEQAKKLTDGYNIKELVKYKSLVKKFLQEAVQKMYKLREEMGWDRRGRHKIYSIVESVDKELEALTRMFMEEQKDNMAILHKLDEIKGLLLDIYS</sequence>
<evidence type="ECO:0000256" key="1">
    <source>
        <dbReference type="SAM" id="MobiDB-lite"/>
    </source>
</evidence>
<dbReference type="Pfam" id="PF03885">
    <property type="entry name" value="DUF327"/>
    <property type="match status" value="1"/>
</dbReference>
<accession>D5X8Y2</accession>
<evidence type="ECO:0000313" key="3">
    <source>
        <dbReference type="Proteomes" id="UP000002377"/>
    </source>
</evidence>
<organism evidence="2 3">
    <name type="scientific">Thermincola potens (strain JR)</name>
    <dbReference type="NCBI Taxonomy" id="635013"/>
    <lineage>
        <taxon>Bacteria</taxon>
        <taxon>Bacillati</taxon>
        <taxon>Bacillota</taxon>
        <taxon>Clostridia</taxon>
        <taxon>Eubacteriales</taxon>
        <taxon>Thermincolaceae</taxon>
        <taxon>Thermincola</taxon>
    </lineage>
</organism>
<dbReference type="SUPFAM" id="SSF158397">
    <property type="entry name" value="TM1646-like"/>
    <property type="match status" value="1"/>
</dbReference>
<dbReference type="Gene3D" id="1.20.120.490">
    <property type="entry name" value="Hypothetical protein TM1646-like domain"/>
    <property type="match status" value="1"/>
</dbReference>
<reference evidence="2 3" key="1">
    <citation type="submission" date="2010-05" db="EMBL/GenBank/DDBJ databases">
        <title>Complete sequence of Thermincola sp. JR.</title>
        <authorList>
            <consortium name="US DOE Joint Genome Institute"/>
            <person name="Lucas S."/>
            <person name="Copeland A."/>
            <person name="Lapidus A."/>
            <person name="Cheng J.-F."/>
            <person name="Bruce D."/>
            <person name="Goodwin L."/>
            <person name="Pitluck S."/>
            <person name="Chertkov O."/>
            <person name="Detter J.C."/>
            <person name="Han C."/>
            <person name="Tapia R."/>
            <person name="Land M."/>
            <person name="Hauser L."/>
            <person name="Kyrpides N."/>
            <person name="Mikhailova N."/>
            <person name="Hazen T.C."/>
            <person name="Woyke T."/>
        </authorList>
    </citation>
    <scope>NUCLEOTIDE SEQUENCE [LARGE SCALE GENOMIC DNA]</scope>
    <source>
        <strain evidence="2 3">JR</strain>
    </source>
</reference>
<gene>
    <name evidence="2" type="ordered locus">TherJR_0086</name>
</gene>
<keyword evidence="3" id="KW-1185">Reference proteome</keyword>